<keyword evidence="2" id="KW-1185">Reference proteome</keyword>
<dbReference type="AlphaFoldDB" id="A0A0F0GGV0"/>
<dbReference type="OrthoDB" id="3694537at2"/>
<comment type="caution">
    <text evidence="1">The sequence shown here is derived from an EMBL/GenBank/DDBJ whole genome shotgun (WGS) entry which is preliminary data.</text>
</comment>
<sequence>MAITGRDIERLLYTDTPDPILVVHNGTTEIVAAAELGGYTGAVVVCSRSEILRRVGERDLSEADLARLAEGLAAAIQDPARQQPHWPA</sequence>
<protein>
    <submittedName>
        <fullName evidence="1">Uncharacterized protein</fullName>
    </submittedName>
</protein>
<dbReference type="RefSeq" id="WP_045317764.1">
    <property type="nucleotide sequence ID" value="NZ_JYJG01000469.1"/>
</dbReference>
<dbReference type="STRING" id="68170.GCA_000974445_04196"/>
<dbReference type="Proteomes" id="UP000033393">
    <property type="component" value="Unassembled WGS sequence"/>
</dbReference>
<proteinExistence type="predicted"/>
<dbReference type="EMBL" id="JYJG01000469">
    <property type="protein sequence ID" value="KJK34222.1"/>
    <property type="molecule type" value="Genomic_DNA"/>
</dbReference>
<name>A0A0F0GGV0_LENAE</name>
<accession>A0A0F0GGV0</accession>
<evidence type="ECO:0000313" key="1">
    <source>
        <dbReference type="EMBL" id="KJK34222.1"/>
    </source>
</evidence>
<evidence type="ECO:0000313" key="2">
    <source>
        <dbReference type="Proteomes" id="UP000033393"/>
    </source>
</evidence>
<gene>
    <name evidence="1" type="ORF">UK23_43905</name>
</gene>
<organism evidence="1 2">
    <name type="scientific">Lentzea aerocolonigenes</name>
    <name type="common">Lechevalieria aerocolonigenes</name>
    <name type="synonym">Saccharothrix aerocolonigenes</name>
    <dbReference type="NCBI Taxonomy" id="68170"/>
    <lineage>
        <taxon>Bacteria</taxon>
        <taxon>Bacillati</taxon>
        <taxon>Actinomycetota</taxon>
        <taxon>Actinomycetes</taxon>
        <taxon>Pseudonocardiales</taxon>
        <taxon>Pseudonocardiaceae</taxon>
        <taxon>Lentzea</taxon>
    </lineage>
</organism>
<reference evidence="1 2" key="1">
    <citation type="submission" date="2015-02" db="EMBL/GenBank/DDBJ databases">
        <authorList>
            <person name="Ju K.-S."/>
            <person name="Doroghazi J.R."/>
            <person name="Metcalf W."/>
        </authorList>
    </citation>
    <scope>NUCLEOTIDE SEQUENCE [LARGE SCALE GENOMIC DNA]</scope>
    <source>
        <strain evidence="1 2">NRRL B-16140</strain>
    </source>
</reference>